<name>A0A9W9UT85_9EURO</name>
<proteinExistence type="predicted"/>
<dbReference type="Proteomes" id="UP001147752">
    <property type="component" value="Unassembled WGS sequence"/>
</dbReference>
<reference evidence="1" key="2">
    <citation type="journal article" date="2023" name="IMA Fungus">
        <title>Comparative genomic study of the Penicillium genus elucidates a diverse pangenome and 15 lateral gene transfer events.</title>
        <authorList>
            <person name="Petersen C."/>
            <person name="Sorensen T."/>
            <person name="Nielsen M.R."/>
            <person name="Sondergaard T.E."/>
            <person name="Sorensen J.L."/>
            <person name="Fitzpatrick D.A."/>
            <person name="Frisvad J.C."/>
            <person name="Nielsen K.L."/>
        </authorList>
    </citation>
    <scope>NUCLEOTIDE SEQUENCE</scope>
    <source>
        <strain evidence="1">IBT 3081</strain>
    </source>
</reference>
<sequence>MAGIVSRQHGQRAVFEHTNIGQEGRCGWQVVFAVSTTQQDECASFLRTGSTRVLHLSKLVAGRGFVLNGCGYRILKTVFSNRGDLYRTVTPEASYKKVERHI</sequence>
<dbReference type="AlphaFoldDB" id="A0A9W9UT85"/>
<evidence type="ECO:0000313" key="1">
    <source>
        <dbReference type="EMBL" id="KAJ5355719.1"/>
    </source>
</evidence>
<dbReference type="GeneID" id="81467234"/>
<gene>
    <name evidence="1" type="ORF">N7517_010328</name>
</gene>
<evidence type="ECO:0000313" key="2">
    <source>
        <dbReference type="Proteomes" id="UP001147752"/>
    </source>
</evidence>
<protein>
    <submittedName>
        <fullName evidence="1">Uncharacterized protein</fullName>
    </submittedName>
</protein>
<dbReference type="EMBL" id="JAPZBT010000006">
    <property type="protein sequence ID" value="KAJ5355719.1"/>
    <property type="molecule type" value="Genomic_DNA"/>
</dbReference>
<keyword evidence="2" id="KW-1185">Reference proteome</keyword>
<accession>A0A9W9UT85</accession>
<comment type="caution">
    <text evidence="1">The sequence shown here is derived from an EMBL/GenBank/DDBJ whole genome shotgun (WGS) entry which is preliminary data.</text>
</comment>
<organism evidence="1 2">
    <name type="scientific">Penicillium concentricum</name>
    <dbReference type="NCBI Taxonomy" id="293559"/>
    <lineage>
        <taxon>Eukaryota</taxon>
        <taxon>Fungi</taxon>
        <taxon>Dikarya</taxon>
        <taxon>Ascomycota</taxon>
        <taxon>Pezizomycotina</taxon>
        <taxon>Eurotiomycetes</taxon>
        <taxon>Eurotiomycetidae</taxon>
        <taxon>Eurotiales</taxon>
        <taxon>Aspergillaceae</taxon>
        <taxon>Penicillium</taxon>
    </lineage>
</organism>
<dbReference type="RefSeq" id="XP_056573866.1">
    <property type="nucleotide sequence ID" value="XM_056728051.1"/>
</dbReference>
<reference evidence="1" key="1">
    <citation type="submission" date="2022-12" db="EMBL/GenBank/DDBJ databases">
        <authorList>
            <person name="Petersen C."/>
        </authorList>
    </citation>
    <scope>NUCLEOTIDE SEQUENCE</scope>
    <source>
        <strain evidence="1">IBT 3081</strain>
    </source>
</reference>